<evidence type="ECO:0000313" key="1">
    <source>
        <dbReference type="EMBL" id="OCK82345.1"/>
    </source>
</evidence>
<accession>A0A8E2EE33</accession>
<organism evidence="1 2">
    <name type="scientific">Lepidopterella palustris CBS 459.81</name>
    <dbReference type="NCBI Taxonomy" id="1314670"/>
    <lineage>
        <taxon>Eukaryota</taxon>
        <taxon>Fungi</taxon>
        <taxon>Dikarya</taxon>
        <taxon>Ascomycota</taxon>
        <taxon>Pezizomycotina</taxon>
        <taxon>Dothideomycetes</taxon>
        <taxon>Pleosporomycetidae</taxon>
        <taxon>Mytilinidiales</taxon>
        <taxon>Argynnaceae</taxon>
        <taxon>Lepidopterella</taxon>
    </lineage>
</organism>
<keyword evidence="2" id="KW-1185">Reference proteome</keyword>
<evidence type="ECO:0008006" key="3">
    <source>
        <dbReference type="Google" id="ProtNLM"/>
    </source>
</evidence>
<dbReference type="Proteomes" id="UP000250266">
    <property type="component" value="Unassembled WGS sequence"/>
</dbReference>
<dbReference type="GO" id="GO:0006950">
    <property type="term" value="P:response to stress"/>
    <property type="evidence" value="ECO:0007669"/>
    <property type="project" value="UniProtKB-ARBA"/>
</dbReference>
<feature type="non-terminal residue" evidence="1">
    <location>
        <position position="426"/>
    </location>
</feature>
<dbReference type="AlphaFoldDB" id="A0A8E2EE33"/>
<name>A0A8E2EE33_9PEZI</name>
<protein>
    <recommendedName>
        <fullName evidence="3">SprT-like domain-containing protein</fullName>
    </recommendedName>
</protein>
<sequence length="426" mass="48280">IAYETFDRLDEALFAGKLKDAVYLDVRELGSYVSGATYNPGHGPDSRVSRITIVLNLAMHLTATPEHIIASLIHHMIHAYFLVACGPQKADELDYGRLNHGNHFGKIMYMIKNLSRSGGKCFPLDFGHELRMVRGNPYGLDYPHHASPSAFHNRSRKSQPPSDRSYCPHNAKEVEQAEIDVWYRGLCEPLLGLPDCVRGLVIYTLKDGEFMELQRAQAGRSDTFVELIFSGKALHVPIDKIAAHTSIREVFSKSRWLEIPEGVNLETFSALYDFLVNGSYGVDIGEMQTIDGKGPPLIKDFDLDSSQPLLLDIRVFKLAHDLKFEELQNVALQRINDQHITREDPVAVLREIYCDTPDPHADLRLWAHGFMTRYTTPAHFWTLTKPYDSSNLKELQQSNIHRSRFEKLVEHGGALHLDIAKAHEEL</sequence>
<reference evidence="1 2" key="1">
    <citation type="journal article" date="2016" name="Nat. Commun.">
        <title>Ectomycorrhizal ecology is imprinted in the genome of the dominant symbiotic fungus Cenococcum geophilum.</title>
        <authorList>
            <consortium name="DOE Joint Genome Institute"/>
            <person name="Peter M."/>
            <person name="Kohler A."/>
            <person name="Ohm R.A."/>
            <person name="Kuo A."/>
            <person name="Krutzmann J."/>
            <person name="Morin E."/>
            <person name="Arend M."/>
            <person name="Barry K.W."/>
            <person name="Binder M."/>
            <person name="Choi C."/>
            <person name="Clum A."/>
            <person name="Copeland A."/>
            <person name="Grisel N."/>
            <person name="Haridas S."/>
            <person name="Kipfer T."/>
            <person name="LaButti K."/>
            <person name="Lindquist E."/>
            <person name="Lipzen A."/>
            <person name="Maire R."/>
            <person name="Meier B."/>
            <person name="Mihaltcheva S."/>
            <person name="Molinier V."/>
            <person name="Murat C."/>
            <person name="Poggeler S."/>
            <person name="Quandt C.A."/>
            <person name="Sperisen C."/>
            <person name="Tritt A."/>
            <person name="Tisserant E."/>
            <person name="Crous P.W."/>
            <person name="Henrissat B."/>
            <person name="Nehls U."/>
            <person name="Egli S."/>
            <person name="Spatafora J.W."/>
            <person name="Grigoriev I.V."/>
            <person name="Martin F.M."/>
        </authorList>
    </citation>
    <scope>NUCLEOTIDE SEQUENCE [LARGE SCALE GENOMIC DNA]</scope>
    <source>
        <strain evidence="1 2">CBS 459.81</strain>
    </source>
</reference>
<evidence type="ECO:0000313" key="2">
    <source>
        <dbReference type="Proteomes" id="UP000250266"/>
    </source>
</evidence>
<gene>
    <name evidence="1" type="ORF">K432DRAFT_277692</name>
</gene>
<dbReference type="EMBL" id="KV744891">
    <property type="protein sequence ID" value="OCK82345.1"/>
    <property type="molecule type" value="Genomic_DNA"/>
</dbReference>
<dbReference type="OrthoDB" id="5236983at2759"/>
<feature type="non-terminal residue" evidence="1">
    <location>
        <position position="1"/>
    </location>
</feature>
<proteinExistence type="predicted"/>